<organism evidence="2 3">
    <name type="scientific">Blastococcus aggregatus</name>
    <dbReference type="NCBI Taxonomy" id="38502"/>
    <lineage>
        <taxon>Bacteria</taxon>
        <taxon>Bacillati</taxon>
        <taxon>Actinomycetota</taxon>
        <taxon>Actinomycetes</taxon>
        <taxon>Geodermatophilales</taxon>
        <taxon>Geodermatophilaceae</taxon>
        <taxon>Blastococcus</taxon>
    </lineage>
</organism>
<evidence type="ECO:0000313" key="3">
    <source>
        <dbReference type="Proteomes" id="UP000219435"/>
    </source>
</evidence>
<dbReference type="Proteomes" id="UP000219435">
    <property type="component" value="Unassembled WGS sequence"/>
</dbReference>
<dbReference type="AlphaFoldDB" id="A0A285V3S5"/>
<proteinExistence type="predicted"/>
<dbReference type="GO" id="GO:0016810">
    <property type="term" value="F:hydrolase activity, acting on carbon-nitrogen (but not peptide) bonds"/>
    <property type="evidence" value="ECO:0007669"/>
    <property type="project" value="InterPro"/>
</dbReference>
<protein>
    <submittedName>
        <fullName evidence="2">Peptidoglycan/xylan/chitin deacetylase, PgdA/CDA1 family</fullName>
    </submittedName>
</protein>
<dbReference type="Pfam" id="PF01522">
    <property type="entry name" value="Polysacc_deac_1"/>
    <property type="match status" value="1"/>
</dbReference>
<evidence type="ECO:0000259" key="1">
    <source>
        <dbReference type="PROSITE" id="PS51677"/>
    </source>
</evidence>
<dbReference type="PANTHER" id="PTHR10587:SF137">
    <property type="entry name" value="4-DEOXY-4-FORMAMIDO-L-ARABINOSE-PHOSPHOUNDECAPRENOL DEFORMYLASE ARND-RELATED"/>
    <property type="match status" value="1"/>
</dbReference>
<dbReference type="InterPro" id="IPR050248">
    <property type="entry name" value="Polysacc_deacetylase_ArnD"/>
</dbReference>
<sequence length="248" mass="26250">MASGPGRRVIGRRTVLTAARRAAGPVAGSVVRVRTPEARVVLTFDDGPEPGGTDRVLGALADAGATATFFVLVGRVRRYRQLFDEIVAAGHEVGLHGMDHRALPEVPTAEVAAAMRAGRAELEDAAGRAVRWHRPPYGRQTLGSWRAVTGAGLVPVLWGPTTWDWRDVPHDVRLAKAREGVHPGAIVLAHDGFATAEDGASDGPAPVLDRGRLITEVLAGYAADGLRGCSLDEALQAGTAVREARFLR</sequence>
<feature type="domain" description="NodB homology" evidence="1">
    <location>
        <begin position="38"/>
        <end position="224"/>
    </location>
</feature>
<dbReference type="EMBL" id="OBQI01000001">
    <property type="protein sequence ID" value="SOC47161.1"/>
    <property type="molecule type" value="Genomic_DNA"/>
</dbReference>
<keyword evidence="3" id="KW-1185">Reference proteome</keyword>
<dbReference type="SUPFAM" id="SSF88713">
    <property type="entry name" value="Glycoside hydrolase/deacetylase"/>
    <property type="match status" value="1"/>
</dbReference>
<dbReference type="GO" id="GO:0005975">
    <property type="term" value="P:carbohydrate metabolic process"/>
    <property type="evidence" value="ECO:0007669"/>
    <property type="project" value="InterPro"/>
</dbReference>
<dbReference type="Gene3D" id="3.20.20.370">
    <property type="entry name" value="Glycoside hydrolase/deacetylase"/>
    <property type="match status" value="1"/>
</dbReference>
<gene>
    <name evidence="2" type="ORF">SAMN05660748_0655</name>
</gene>
<dbReference type="InterPro" id="IPR011330">
    <property type="entry name" value="Glyco_hydro/deAcase_b/a-brl"/>
</dbReference>
<dbReference type="PROSITE" id="PS51677">
    <property type="entry name" value="NODB"/>
    <property type="match status" value="1"/>
</dbReference>
<dbReference type="PANTHER" id="PTHR10587">
    <property type="entry name" value="GLYCOSYL TRANSFERASE-RELATED"/>
    <property type="match status" value="1"/>
</dbReference>
<dbReference type="InterPro" id="IPR002509">
    <property type="entry name" value="NODB_dom"/>
</dbReference>
<dbReference type="OrthoDB" id="9763050at2"/>
<dbReference type="CDD" id="cd10917">
    <property type="entry name" value="CE4_NodB_like_6s_7s"/>
    <property type="match status" value="1"/>
</dbReference>
<evidence type="ECO:0000313" key="2">
    <source>
        <dbReference type="EMBL" id="SOC47161.1"/>
    </source>
</evidence>
<name>A0A285V3S5_9ACTN</name>
<accession>A0A285V3S5</accession>
<reference evidence="3" key="1">
    <citation type="submission" date="2017-08" db="EMBL/GenBank/DDBJ databases">
        <authorList>
            <person name="Varghese N."/>
            <person name="Submissions S."/>
        </authorList>
    </citation>
    <scope>NUCLEOTIDE SEQUENCE [LARGE SCALE GENOMIC DNA]</scope>
    <source>
        <strain evidence="3">DSM 4725</strain>
    </source>
</reference>